<proteinExistence type="predicted"/>
<protein>
    <submittedName>
        <fullName evidence="1">Uncharacterized protein</fullName>
    </submittedName>
</protein>
<evidence type="ECO:0000313" key="2">
    <source>
        <dbReference type="Proteomes" id="UP000184112"/>
    </source>
</evidence>
<dbReference type="Proteomes" id="UP000184112">
    <property type="component" value="Unassembled WGS sequence"/>
</dbReference>
<dbReference type="AlphaFoldDB" id="A0A1M5U4K5"/>
<gene>
    <name evidence="1" type="ORF">SAMN05444388_1131</name>
</gene>
<dbReference type="EMBL" id="FQWH01000013">
    <property type="protein sequence ID" value="SHH57899.1"/>
    <property type="molecule type" value="Genomic_DNA"/>
</dbReference>
<accession>A0A1M5U4K5</accession>
<sequence>MIFQEQNPAICFNLLLFKEKAKGFSLLLGLRNEFLEEIPDLQRRFENKEEEN</sequence>
<organism evidence="1 2">
    <name type="scientific">Flavobacterium johnsoniae</name>
    <name type="common">Cytophaga johnsonae</name>
    <dbReference type="NCBI Taxonomy" id="986"/>
    <lineage>
        <taxon>Bacteria</taxon>
        <taxon>Pseudomonadati</taxon>
        <taxon>Bacteroidota</taxon>
        <taxon>Flavobacteriia</taxon>
        <taxon>Flavobacteriales</taxon>
        <taxon>Flavobacteriaceae</taxon>
        <taxon>Flavobacterium</taxon>
    </lineage>
</organism>
<name>A0A1M5U4K5_FLAJO</name>
<reference evidence="1 2" key="1">
    <citation type="submission" date="2016-11" db="EMBL/GenBank/DDBJ databases">
        <authorList>
            <person name="Jaros S."/>
            <person name="Januszkiewicz K."/>
            <person name="Wedrychowicz H."/>
        </authorList>
    </citation>
    <scope>NUCLEOTIDE SEQUENCE [LARGE SCALE GENOMIC DNA]</scope>
    <source>
        <strain evidence="1 2">DSM 6792</strain>
    </source>
</reference>
<dbReference type="RefSeq" id="WP_175556842.1">
    <property type="nucleotide sequence ID" value="NZ_FQWH01000013.1"/>
</dbReference>
<evidence type="ECO:0000313" key="1">
    <source>
        <dbReference type="EMBL" id="SHH57899.1"/>
    </source>
</evidence>